<feature type="binding site" evidence="16">
    <location>
        <position position="217"/>
    </location>
    <ligand>
        <name>L-homoserine</name>
        <dbReference type="ChEBI" id="CHEBI:57476"/>
    </ligand>
</feature>
<evidence type="ECO:0000256" key="2">
    <source>
        <dbReference type="ARBA" id="ARBA00005056"/>
    </source>
</evidence>
<comment type="cofactor">
    <cofactor evidence="1">
        <name>a metal cation</name>
        <dbReference type="ChEBI" id="CHEBI:25213"/>
    </cofactor>
</comment>
<feature type="binding site" evidence="16">
    <location>
        <position position="120"/>
    </location>
    <ligand>
        <name>NADPH</name>
        <dbReference type="ChEBI" id="CHEBI:57783"/>
    </ligand>
</feature>
<dbReference type="UniPathway" id="UPA00050">
    <property type="reaction ID" value="UER00063"/>
</dbReference>
<evidence type="ECO:0000256" key="15">
    <source>
        <dbReference type="PIRSR" id="PIRSR036497-1"/>
    </source>
</evidence>
<comment type="similarity">
    <text evidence="4 14 18">Belongs to the homoserine dehydrogenase family.</text>
</comment>
<dbReference type="Pfam" id="PF03447">
    <property type="entry name" value="NAD_binding_3"/>
    <property type="match status" value="1"/>
</dbReference>
<dbReference type="InterPro" id="IPR019811">
    <property type="entry name" value="HDH_CS"/>
</dbReference>
<dbReference type="Pfam" id="PF00742">
    <property type="entry name" value="Homoserine_dh"/>
    <property type="match status" value="1"/>
</dbReference>
<dbReference type="PANTHER" id="PTHR43070:SF5">
    <property type="entry name" value="HOMOSERINE DEHYDROGENASE"/>
    <property type="match status" value="1"/>
</dbReference>
<dbReference type="SUPFAM" id="SSF51735">
    <property type="entry name" value="NAD(P)-binding Rossmann-fold domains"/>
    <property type="match status" value="1"/>
</dbReference>
<evidence type="ECO:0000256" key="10">
    <source>
        <dbReference type="ARBA" id="ARBA00023002"/>
    </source>
</evidence>
<evidence type="ECO:0000313" key="22">
    <source>
        <dbReference type="Proteomes" id="UP000275078"/>
    </source>
</evidence>
<evidence type="ECO:0000256" key="8">
    <source>
        <dbReference type="ARBA" id="ARBA00022697"/>
    </source>
</evidence>
<evidence type="ECO:0000256" key="1">
    <source>
        <dbReference type="ARBA" id="ARBA00001920"/>
    </source>
</evidence>
<evidence type="ECO:0000256" key="13">
    <source>
        <dbReference type="ARBA" id="ARBA00059589"/>
    </source>
</evidence>
<feature type="domain" description="Aspartate/homoserine dehydrogenase NAD-binding" evidence="20">
    <location>
        <begin position="12"/>
        <end position="141"/>
    </location>
</feature>
<feature type="domain" description="Homoserine dehydrogenase catalytic" evidence="19">
    <location>
        <begin position="159"/>
        <end position="362"/>
    </location>
</feature>
<feature type="binding site" evidence="16">
    <location>
        <position position="96"/>
    </location>
    <ligand>
        <name>NADPH</name>
        <dbReference type="ChEBI" id="CHEBI:57783"/>
    </ligand>
</feature>
<dbReference type="FunFam" id="3.30.360.10:FF:000006">
    <property type="entry name" value="Bifunctional aspartokinase/homoserine dehydrogenase"/>
    <property type="match status" value="1"/>
</dbReference>
<dbReference type="GO" id="GO:0009090">
    <property type="term" value="P:homoserine biosynthetic process"/>
    <property type="evidence" value="ECO:0007669"/>
    <property type="project" value="TreeGrafter"/>
</dbReference>
<evidence type="ECO:0000256" key="9">
    <source>
        <dbReference type="ARBA" id="ARBA00022857"/>
    </source>
</evidence>
<evidence type="ECO:0000256" key="11">
    <source>
        <dbReference type="ARBA" id="ARBA00023167"/>
    </source>
</evidence>
<gene>
    <name evidence="21" type="ORF">BJ508DRAFT_360483</name>
</gene>
<dbReference type="SUPFAM" id="SSF55347">
    <property type="entry name" value="Glyceraldehyde-3-phosphate dehydrogenase-like, C-terminal domain"/>
    <property type="match status" value="1"/>
</dbReference>
<dbReference type="GO" id="GO:0009086">
    <property type="term" value="P:methionine biosynthetic process"/>
    <property type="evidence" value="ECO:0007669"/>
    <property type="project" value="UniProtKB-KW"/>
</dbReference>
<dbReference type="GO" id="GO:0050661">
    <property type="term" value="F:NADP binding"/>
    <property type="evidence" value="ECO:0007669"/>
    <property type="project" value="InterPro"/>
</dbReference>
<dbReference type="Gene3D" id="3.30.360.10">
    <property type="entry name" value="Dihydrodipicolinate Reductase, domain 2"/>
    <property type="match status" value="1"/>
</dbReference>
<dbReference type="PROSITE" id="PS01042">
    <property type="entry name" value="HOMOSER_DHGENASE"/>
    <property type="match status" value="1"/>
</dbReference>
<accession>A0A3N4IBP9</accession>
<sequence length="369" mass="39238">MSASPVFVAIIGAGTVGSSFIPQLQNLIKNTTNRAIFPILIARSSKCLVSRDYTGLDLNNWSADLSASTITPPTFPNETLKWLKSAPGEVVLVDNTSSLEIAQSYPAFLSAGIHIVTPNKKGVSDSLELWDNIFNSARQGGNATGGYFYHEASCGAGLPIINTITDLVKTGDKIKKVEGVFSGTMSFLFNTFHPASGTCDEKFSAIVDKAKAAGYTEPDPRDDLNGLDVARKLTILARLSGLKVPNPTSFPIESLVPAELEAGSASDFMAGLPKFDSAIEERKAAAEKENKVLRFVGKLDVDKNQVSVGIEAFERGTAIASLRGSDNVISFFTERYGANPLVVQGAGAGAEVTAMGITADLIRVLERLN</sequence>
<dbReference type="InterPro" id="IPR005106">
    <property type="entry name" value="Asp/hSer_DH_NAD-bd"/>
</dbReference>
<evidence type="ECO:0000259" key="19">
    <source>
        <dbReference type="Pfam" id="PF00742"/>
    </source>
</evidence>
<evidence type="ECO:0000256" key="4">
    <source>
        <dbReference type="ARBA" id="ARBA00006753"/>
    </source>
</evidence>
<evidence type="ECO:0000256" key="7">
    <source>
        <dbReference type="ARBA" id="ARBA00022605"/>
    </source>
</evidence>
<dbReference type="PANTHER" id="PTHR43070">
    <property type="match status" value="1"/>
</dbReference>
<dbReference type="GO" id="GO:0009088">
    <property type="term" value="P:threonine biosynthetic process"/>
    <property type="evidence" value="ECO:0007669"/>
    <property type="project" value="UniProtKB-UniPathway"/>
</dbReference>
<dbReference type="STRING" id="1160509.A0A3N4IBP9"/>
<dbReference type="AlphaFoldDB" id="A0A3N4IBP9"/>
<dbReference type="EC" id="1.1.1.3" evidence="5 14"/>
<keyword evidence="11 14" id="KW-0486">Methionine biosynthesis</keyword>
<dbReference type="GO" id="GO:0004412">
    <property type="term" value="F:homoserine dehydrogenase activity"/>
    <property type="evidence" value="ECO:0007669"/>
    <property type="project" value="UniProtKB-EC"/>
</dbReference>
<evidence type="ECO:0000256" key="16">
    <source>
        <dbReference type="PIRSR" id="PIRSR036497-2"/>
    </source>
</evidence>
<keyword evidence="8 14" id="KW-0791">Threonine biosynthesis</keyword>
<evidence type="ECO:0000256" key="6">
    <source>
        <dbReference type="ARBA" id="ARBA00013376"/>
    </source>
</evidence>
<keyword evidence="9 14" id="KW-0521">NADP</keyword>
<dbReference type="UniPathway" id="UPA00051">
    <property type="reaction ID" value="UER00465"/>
</dbReference>
<dbReference type="InterPro" id="IPR022697">
    <property type="entry name" value="HDH_short"/>
</dbReference>
<evidence type="ECO:0000256" key="17">
    <source>
        <dbReference type="RuleBase" id="RU000579"/>
    </source>
</evidence>
<feature type="binding site" evidence="16">
    <location>
        <begin position="12"/>
        <end position="17"/>
    </location>
    <ligand>
        <name>NADP(+)</name>
        <dbReference type="ChEBI" id="CHEBI:58349"/>
    </ligand>
</feature>
<comment type="function">
    <text evidence="13">Catalyzes the conversion of L-aspartate-beta-semialdehyde (L-Asa) to L-homoserine (L-Hse), the third step in the biosynthesis of amino acids that derive from aspartate (the aspartate family of amino acids), including methioinine and threonine, the latter of which is a precursor to isoleucine; production of homoserine leads to a branch-point in the pathway as it can either be O-phosphorylated for processing to threonine, or O-acylated for processing to methionine.</text>
</comment>
<keyword evidence="22" id="KW-1185">Reference proteome</keyword>
<evidence type="ECO:0000259" key="20">
    <source>
        <dbReference type="Pfam" id="PF03447"/>
    </source>
</evidence>
<comment type="pathway">
    <text evidence="3 17">Amino-acid biosynthesis; L-methionine biosynthesis via de novo pathway; L-homoserine from L-aspartate: step 3/3.</text>
</comment>
<dbReference type="EMBL" id="ML119664">
    <property type="protein sequence ID" value="RPA83512.1"/>
    <property type="molecule type" value="Genomic_DNA"/>
</dbReference>
<evidence type="ECO:0000256" key="12">
    <source>
        <dbReference type="ARBA" id="ARBA00048841"/>
    </source>
</evidence>
<proteinExistence type="inferred from homology"/>
<evidence type="ECO:0000256" key="18">
    <source>
        <dbReference type="RuleBase" id="RU004171"/>
    </source>
</evidence>
<evidence type="ECO:0000313" key="21">
    <source>
        <dbReference type="EMBL" id="RPA83512.1"/>
    </source>
</evidence>
<organism evidence="21 22">
    <name type="scientific">Ascobolus immersus RN42</name>
    <dbReference type="NCBI Taxonomy" id="1160509"/>
    <lineage>
        <taxon>Eukaryota</taxon>
        <taxon>Fungi</taxon>
        <taxon>Dikarya</taxon>
        <taxon>Ascomycota</taxon>
        <taxon>Pezizomycotina</taxon>
        <taxon>Pezizomycetes</taxon>
        <taxon>Pezizales</taxon>
        <taxon>Ascobolaceae</taxon>
        <taxon>Ascobolus</taxon>
    </lineage>
</organism>
<evidence type="ECO:0000256" key="5">
    <source>
        <dbReference type="ARBA" id="ARBA00013213"/>
    </source>
</evidence>
<dbReference type="Gene3D" id="3.40.50.720">
    <property type="entry name" value="NAD(P)-binding Rossmann-like Domain"/>
    <property type="match status" value="1"/>
</dbReference>
<dbReference type="InterPro" id="IPR001342">
    <property type="entry name" value="HDH_cat"/>
</dbReference>
<dbReference type="PIRSF" id="PIRSF036497">
    <property type="entry name" value="HDH_short"/>
    <property type="match status" value="1"/>
</dbReference>
<name>A0A3N4IBP9_ASCIM</name>
<dbReference type="Proteomes" id="UP000275078">
    <property type="component" value="Unassembled WGS sequence"/>
</dbReference>
<reference evidence="21 22" key="1">
    <citation type="journal article" date="2018" name="Nat. Ecol. Evol.">
        <title>Pezizomycetes genomes reveal the molecular basis of ectomycorrhizal truffle lifestyle.</title>
        <authorList>
            <person name="Murat C."/>
            <person name="Payen T."/>
            <person name="Noel B."/>
            <person name="Kuo A."/>
            <person name="Morin E."/>
            <person name="Chen J."/>
            <person name="Kohler A."/>
            <person name="Krizsan K."/>
            <person name="Balestrini R."/>
            <person name="Da Silva C."/>
            <person name="Montanini B."/>
            <person name="Hainaut M."/>
            <person name="Levati E."/>
            <person name="Barry K.W."/>
            <person name="Belfiori B."/>
            <person name="Cichocki N."/>
            <person name="Clum A."/>
            <person name="Dockter R.B."/>
            <person name="Fauchery L."/>
            <person name="Guy J."/>
            <person name="Iotti M."/>
            <person name="Le Tacon F."/>
            <person name="Lindquist E.A."/>
            <person name="Lipzen A."/>
            <person name="Malagnac F."/>
            <person name="Mello A."/>
            <person name="Molinier V."/>
            <person name="Miyauchi S."/>
            <person name="Poulain J."/>
            <person name="Riccioni C."/>
            <person name="Rubini A."/>
            <person name="Sitrit Y."/>
            <person name="Splivallo R."/>
            <person name="Traeger S."/>
            <person name="Wang M."/>
            <person name="Zifcakova L."/>
            <person name="Wipf D."/>
            <person name="Zambonelli A."/>
            <person name="Paolocci F."/>
            <person name="Nowrousian M."/>
            <person name="Ottonello S."/>
            <person name="Baldrian P."/>
            <person name="Spatafora J.W."/>
            <person name="Henrissat B."/>
            <person name="Nagy L.G."/>
            <person name="Aury J.M."/>
            <person name="Wincker P."/>
            <person name="Grigoriev I.V."/>
            <person name="Bonfante P."/>
            <person name="Martin F.M."/>
        </authorList>
    </citation>
    <scope>NUCLEOTIDE SEQUENCE [LARGE SCALE GENOMIC DNA]</scope>
    <source>
        <strain evidence="21 22">RN42</strain>
    </source>
</reference>
<evidence type="ECO:0000256" key="14">
    <source>
        <dbReference type="PIRNR" id="PIRNR036497"/>
    </source>
</evidence>
<keyword evidence="10 14" id="KW-0560">Oxidoreductase</keyword>
<dbReference type="InterPro" id="IPR011147">
    <property type="entry name" value="Bifunc_Aspkin/hSer_DH"/>
</dbReference>
<comment type="pathway">
    <text evidence="2 17">Amino-acid biosynthesis; L-threonine biosynthesis; L-threonine from L-aspartate: step 3/5.</text>
</comment>
<keyword evidence="7 14" id="KW-0028">Amino-acid biosynthesis</keyword>
<protein>
    <recommendedName>
        <fullName evidence="6 14">Homoserine dehydrogenase</fullName>
        <shortName evidence="14">HDH</shortName>
        <ecNumber evidence="5 14">1.1.1.3</ecNumber>
    </recommendedName>
</protein>
<feature type="active site" description="Proton donor" evidence="15">
    <location>
        <position position="232"/>
    </location>
</feature>
<comment type="catalytic activity">
    <reaction evidence="12">
        <text>L-homoserine + NADP(+) = L-aspartate 4-semialdehyde + NADPH + H(+)</text>
        <dbReference type="Rhea" id="RHEA:15761"/>
        <dbReference type="ChEBI" id="CHEBI:15378"/>
        <dbReference type="ChEBI" id="CHEBI:57476"/>
        <dbReference type="ChEBI" id="CHEBI:57783"/>
        <dbReference type="ChEBI" id="CHEBI:58349"/>
        <dbReference type="ChEBI" id="CHEBI:537519"/>
        <dbReference type="EC" id="1.1.1.3"/>
    </reaction>
    <physiologicalReaction direction="right-to-left" evidence="12">
        <dbReference type="Rhea" id="RHEA:15763"/>
    </physiologicalReaction>
</comment>
<evidence type="ECO:0000256" key="3">
    <source>
        <dbReference type="ARBA" id="ARBA00005062"/>
    </source>
</evidence>
<dbReference type="OrthoDB" id="67851at2759"/>
<dbReference type="InterPro" id="IPR036291">
    <property type="entry name" value="NAD(P)-bd_dom_sf"/>
</dbReference>